<dbReference type="Pfam" id="PF12698">
    <property type="entry name" value="ABC2_membrane_3"/>
    <property type="match status" value="1"/>
</dbReference>
<dbReference type="Proteomes" id="UP000093523">
    <property type="component" value="Unassembled WGS sequence"/>
</dbReference>
<evidence type="ECO:0000256" key="3">
    <source>
        <dbReference type="ARBA" id="ARBA00022692"/>
    </source>
</evidence>
<dbReference type="PANTHER" id="PTHR30294">
    <property type="entry name" value="MEMBRANE COMPONENT OF ABC TRANSPORTER YHHJ-RELATED"/>
    <property type="match status" value="1"/>
</dbReference>
<feature type="transmembrane region" description="Helical" evidence="6">
    <location>
        <begin position="12"/>
        <end position="37"/>
    </location>
</feature>
<dbReference type="PANTHER" id="PTHR30294:SF47">
    <property type="entry name" value="INNER MEMBRANE TRANSPORT PERMEASE YHHJ"/>
    <property type="match status" value="1"/>
</dbReference>
<evidence type="ECO:0000256" key="5">
    <source>
        <dbReference type="ARBA" id="ARBA00023136"/>
    </source>
</evidence>
<evidence type="ECO:0000313" key="9">
    <source>
        <dbReference type="Proteomes" id="UP000093523"/>
    </source>
</evidence>
<comment type="caution">
    <text evidence="8">The sequence shown here is derived from an EMBL/GenBank/DDBJ whole genome shotgun (WGS) entry which is preliminary data.</text>
</comment>
<accession>A0A1B9NTW1</accession>
<comment type="subcellular location">
    <subcellularLocation>
        <location evidence="1">Cell membrane</location>
        <topology evidence="1">Multi-pass membrane protein</topology>
    </subcellularLocation>
</comment>
<evidence type="ECO:0000259" key="7">
    <source>
        <dbReference type="Pfam" id="PF12698"/>
    </source>
</evidence>
<reference evidence="8 9" key="1">
    <citation type="submission" date="2016-06" db="EMBL/GenBank/DDBJ databases">
        <authorList>
            <person name="Kjaerup R.B."/>
            <person name="Dalgaard T.S."/>
            <person name="Juul-Madsen H.R."/>
        </authorList>
    </citation>
    <scope>NUCLEOTIDE SEQUENCE [LARGE SCALE GENOMIC DNA]</scope>
    <source>
        <strain evidence="8 9">1S159</strain>
    </source>
</reference>
<keyword evidence="3 6" id="KW-0812">Transmembrane</keyword>
<keyword evidence="4 6" id="KW-1133">Transmembrane helix</keyword>
<evidence type="ECO:0000256" key="4">
    <source>
        <dbReference type="ARBA" id="ARBA00022989"/>
    </source>
</evidence>
<feature type="domain" description="ABC-2 type transporter transmembrane" evidence="7">
    <location>
        <begin position="17"/>
        <end position="371"/>
    </location>
</feature>
<dbReference type="InterPro" id="IPR051449">
    <property type="entry name" value="ABC-2_transporter_component"/>
</dbReference>
<proteinExistence type="predicted"/>
<organism evidence="8 9">
    <name type="scientific">Aliivibrio logei</name>
    <name type="common">Vibrio logei</name>
    <dbReference type="NCBI Taxonomy" id="688"/>
    <lineage>
        <taxon>Bacteria</taxon>
        <taxon>Pseudomonadati</taxon>
        <taxon>Pseudomonadota</taxon>
        <taxon>Gammaproteobacteria</taxon>
        <taxon>Vibrionales</taxon>
        <taxon>Vibrionaceae</taxon>
        <taxon>Aliivibrio</taxon>
    </lineage>
</organism>
<dbReference type="STRING" id="688.A6E04_20030"/>
<keyword evidence="5 6" id="KW-0472">Membrane</keyword>
<protein>
    <submittedName>
        <fullName evidence="8">ABC transporter permease</fullName>
    </submittedName>
</protein>
<feature type="transmembrane region" description="Helical" evidence="6">
    <location>
        <begin position="234"/>
        <end position="255"/>
    </location>
</feature>
<dbReference type="OrthoDB" id="9803577at2"/>
<name>A0A1B9NTW1_ALILO</name>
<feature type="transmembrane region" description="Helical" evidence="6">
    <location>
        <begin position="349"/>
        <end position="369"/>
    </location>
</feature>
<dbReference type="GO" id="GO:0005886">
    <property type="term" value="C:plasma membrane"/>
    <property type="evidence" value="ECO:0007669"/>
    <property type="project" value="UniProtKB-SubCell"/>
</dbReference>
<dbReference type="AlphaFoldDB" id="A0A1B9NTW1"/>
<evidence type="ECO:0000256" key="6">
    <source>
        <dbReference type="SAM" id="Phobius"/>
    </source>
</evidence>
<dbReference type="Gene3D" id="3.40.1710.10">
    <property type="entry name" value="abc type-2 transporter like domain"/>
    <property type="match status" value="1"/>
</dbReference>
<evidence type="ECO:0000313" key="8">
    <source>
        <dbReference type="EMBL" id="OCH17144.1"/>
    </source>
</evidence>
<dbReference type="EMBL" id="MAJU01000031">
    <property type="protein sequence ID" value="OCH17144.1"/>
    <property type="molecule type" value="Genomic_DNA"/>
</dbReference>
<feature type="transmembrane region" description="Helical" evidence="6">
    <location>
        <begin position="184"/>
        <end position="206"/>
    </location>
</feature>
<evidence type="ECO:0000256" key="1">
    <source>
        <dbReference type="ARBA" id="ARBA00004651"/>
    </source>
</evidence>
<dbReference type="InterPro" id="IPR013525">
    <property type="entry name" value="ABC2_TM"/>
</dbReference>
<keyword evidence="2" id="KW-1003">Cell membrane</keyword>
<evidence type="ECO:0000256" key="2">
    <source>
        <dbReference type="ARBA" id="ARBA00022475"/>
    </source>
</evidence>
<gene>
    <name evidence="8" type="ORF">A6E04_20030</name>
</gene>
<dbReference type="GO" id="GO:0140359">
    <property type="term" value="F:ABC-type transporter activity"/>
    <property type="evidence" value="ECO:0007669"/>
    <property type="project" value="InterPro"/>
</dbReference>
<sequence>MGTTMKTLWRSYLSNYWLVAATFGLPVILSLMIWWVFSASVVRELPIDVVDLDQSSLSRMITRNYDATPTLQVRSIQQSIPFANTALKDRHNYGYVIIPANFEKDVLLGKSPKISGFYNAQYILIAKQISSALLQTDMTIQAQLSTIKTLSTHETTWTQAINTAVPINVQITPLFNLGSNYNQFLLSAILPAIWQMAMIVGMIWAMNNAMKIENQSSLRSWFDHQTKNTMMQFVGFYFFIFMFVGSILFVFLYKILGFPFLANIPEFLLIMSAMTLACISLGVLIAYVTNDIVKAMSISGAYTAPSFAFLGVTFPVTDMNTIATFWHSILPASHFVRAQIEQTNYGYNLIQSIPNVMALSLFLVPLLILTARLRKSNA</sequence>
<feature type="transmembrane region" description="Helical" evidence="6">
    <location>
        <begin position="267"/>
        <end position="287"/>
    </location>
</feature>